<dbReference type="Proteomes" id="UP000887576">
    <property type="component" value="Unplaced"/>
</dbReference>
<proteinExistence type="predicted"/>
<accession>A0AC34Q3D3</accession>
<evidence type="ECO:0000313" key="1">
    <source>
        <dbReference type="Proteomes" id="UP000887576"/>
    </source>
</evidence>
<protein>
    <submittedName>
        <fullName evidence="2">Mitochondrial carnitine/acylcarnitine carrier protein</fullName>
    </submittedName>
</protein>
<reference evidence="2" key="1">
    <citation type="submission" date="2022-11" db="UniProtKB">
        <authorList>
            <consortium name="WormBaseParasite"/>
        </authorList>
    </citation>
    <scope>IDENTIFICATION</scope>
</reference>
<sequence length="189" mass="20272">MSNTNVIENFIAGSVGGVFTVATGQPFDTVKVKIQTMPHPKPGETPLFTGALDCVKKTVKKEGFFALYKGMAAPLVTVTPSFAVFLGGCALGRWIQQTKPGEEMTFIQNFNAGALGGLFSTIVTVPGERIKCVLQVQSLGHSPIKYDGPLDVVEKLYKEGGIRSIYRGTAATLFRGECLKLFSYIKGAS</sequence>
<organism evidence="1 2">
    <name type="scientific">Panagrolaimus sp. JU765</name>
    <dbReference type="NCBI Taxonomy" id="591449"/>
    <lineage>
        <taxon>Eukaryota</taxon>
        <taxon>Metazoa</taxon>
        <taxon>Ecdysozoa</taxon>
        <taxon>Nematoda</taxon>
        <taxon>Chromadorea</taxon>
        <taxon>Rhabditida</taxon>
        <taxon>Tylenchina</taxon>
        <taxon>Panagrolaimomorpha</taxon>
        <taxon>Panagrolaimoidea</taxon>
        <taxon>Panagrolaimidae</taxon>
        <taxon>Panagrolaimus</taxon>
    </lineage>
</organism>
<dbReference type="WBParaSite" id="JU765_v2.g12529.t1">
    <property type="protein sequence ID" value="JU765_v2.g12529.t1"/>
    <property type="gene ID" value="JU765_v2.g12529"/>
</dbReference>
<name>A0AC34Q3D3_9BILA</name>
<evidence type="ECO:0000313" key="2">
    <source>
        <dbReference type="WBParaSite" id="JU765_v2.g12529.t1"/>
    </source>
</evidence>